<comment type="caution">
    <text evidence="1">The sequence shown here is derived from an EMBL/GenBank/DDBJ whole genome shotgun (WGS) entry which is preliminary data.</text>
</comment>
<evidence type="ECO:0000313" key="2">
    <source>
        <dbReference type="Proteomes" id="UP001055879"/>
    </source>
</evidence>
<gene>
    <name evidence="1" type="ORF">L6452_28118</name>
</gene>
<sequence>MTLSLSQCQSRPNSTTRGTYHATMTRDFALGIVAVSKSPTGPRVPTMVRNNFLRRDRFELFDRLDEDERLELPSTPNTHFGDRHDQISARGFWPERGIALEGLESTTIPGTIPARGDTQVEISTSAINEYLHIPAVPDEVASDFDDHGGMPIDVVHHRSTGDLSASLRHDGSDMWGHEDENVNHGDLHPDAAFWTVFLKCSLLPSSHRTNVSVETSQILFAIQHNYVFDVGHIIFNQILKFGCEMRSLIYFPCLITYFCRRAGIAATFDESALEAPKSNIGKKVYNHFYTHHGLPNLPTEGRRYRNRGRGAAAQHQDEDRQGAASRGARPSPPPPVGGHQGNQPPWERITQVVERNSEEIRMINQCLDRVLDERYYPVTYQQRSRDPGVGPSSSPPRGNDGH</sequence>
<keyword evidence="2" id="KW-1185">Reference proteome</keyword>
<organism evidence="1 2">
    <name type="scientific">Arctium lappa</name>
    <name type="common">Greater burdock</name>
    <name type="synonym">Lappa major</name>
    <dbReference type="NCBI Taxonomy" id="4217"/>
    <lineage>
        <taxon>Eukaryota</taxon>
        <taxon>Viridiplantae</taxon>
        <taxon>Streptophyta</taxon>
        <taxon>Embryophyta</taxon>
        <taxon>Tracheophyta</taxon>
        <taxon>Spermatophyta</taxon>
        <taxon>Magnoliopsida</taxon>
        <taxon>eudicotyledons</taxon>
        <taxon>Gunneridae</taxon>
        <taxon>Pentapetalae</taxon>
        <taxon>asterids</taxon>
        <taxon>campanulids</taxon>
        <taxon>Asterales</taxon>
        <taxon>Asteraceae</taxon>
        <taxon>Carduoideae</taxon>
        <taxon>Cardueae</taxon>
        <taxon>Arctiinae</taxon>
        <taxon>Arctium</taxon>
    </lineage>
</organism>
<accession>A0ACB8ZXD8</accession>
<dbReference type="EMBL" id="CM042055">
    <property type="protein sequence ID" value="KAI3702381.1"/>
    <property type="molecule type" value="Genomic_DNA"/>
</dbReference>
<evidence type="ECO:0000313" key="1">
    <source>
        <dbReference type="EMBL" id="KAI3702381.1"/>
    </source>
</evidence>
<reference evidence="1 2" key="2">
    <citation type="journal article" date="2022" name="Mol. Ecol. Resour.">
        <title>The genomes of chicory, endive, great burdock and yacon provide insights into Asteraceae paleo-polyploidization history and plant inulin production.</title>
        <authorList>
            <person name="Fan W."/>
            <person name="Wang S."/>
            <person name="Wang H."/>
            <person name="Wang A."/>
            <person name="Jiang F."/>
            <person name="Liu H."/>
            <person name="Zhao H."/>
            <person name="Xu D."/>
            <person name="Zhang Y."/>
        </authorList>
    </citation>
    <scope>NUCLEOTIDE SEQUENCE [LARGE SCALE GENOMIC DNA]</scope>
    <source>
        <strain evidence="2">cv. Niubang</strain>
    </source>
</reference>
<reference evidence="2" key="1">
    <citation type="journal article" date="2022" name="Mol. Ecol. Resour.">
        <title>The genomes of chicory, endive, great burdock and yacon provide insights into Asteraceae palaeo-polyploidization history and plant inulin production.</title>
        <authorList>
            <person name="Fan W."/>
            <person name="Wang S."/>
            <person name="Wang H."/>
            <person name="Wang A."/>
            <person name="Jiang F."/>
            <person name="Liu H."/>
            <person name="Zhao H."/>
            <person name="Xu D."/>
            <person name="Zhang Y."/>
        </authorList>
    </citation>
    <scope>NUCLEOTIDE SEQUENCE [LARGE SCALE GENOMIC DNA]</scope>
    <source>
        <strain evidence="2">cv. Niubang</strain>
    </source>
</reference>
<proteinExistence type="predicted"/>
<name>A0ACB8ZXD8_ARCLA</name>
<dbReference type="Proteomes" id="UP001055879">
    <property type="component" value="Linkage Group LG09"/>
</dbReference>
<protein>
    <submittedName>
        <fullName evidence="1">Uncharacterized protein</fullName>
    </submittedName>
</protein>